<evidence type="ECO:0000313" key="2">
    <source>
        <dbReference type="Proteomes" id="UP000828390"/>
    </source>
</evidence>
<evidence type="ECO:0000313" key="1">
    <source>
        <dbReference type="EMBL" id="KAH3726188.1"/>
    </source>
</evidence>
<reference evidence="1" key="2">
    <citation type="submission" date="2020-11" db="EMBL/GenBank/DDBJ databases">
        <authorList>
            <person name="McCartney M.A."/>
            <person name="Auch B."/>
            <person name="Kono T."/>
            <person name="Mallez S."/>
            <person name="Becker A."/>
            <person name="Gohl D.M."/>
            <person name="Silverstein K.A.T."/>
            <person name="Koren S."/>
            <person name="Bechman K.B."/>
            <person name="Herman A."/>
            <person name="Abrahante J.E."/>
            <person name="Garbe J."/>
        </authorList>
    </citation>
    <scope>NUCLEOTIDE SEQUENCE</scope>
    <source>
        <strain evidence="1">Duluth1</strain>
        <tissue evidence="1">Whole animal</tissue>
    </source>
</reference>
<dbReference type="Proteomes" id="UP000828390">
    <property type="component" value="Unassembled WGS sequence"/>
</dbReference>
<name>A0A9D4CKP3_DREPO</name>
<comment type="caution">
    <text evidence="1">The sequence shown here is derived from an EMBL/GenBank/DDBJ whole genome shotgun (WGS) entry which is preliminary data.</text>
</comment>
<gene>
    <name evidence="1" type="ORF">DPMN_052045</name>
</gene>
<accession>A0A9D4CKP3</accession>
<proteinExistence type="predicted"/>
<dbReference type="AlphaFoldDB" id="A0A9D4CKP3"/>
<reference evidence="1" key="1">
    <citation type="journal article" date="2019" name="bioRxiv">
        <title>The Genome of the Zebra Mussel, Dreissena polymorpha: A Resource for Invasive Species Research.</title>
        <authorList>
            <person name="McCartney M.A."/>
            <person name="Auch B."/>
            <person name="Kono T."/>
            <person name="Mallez S."/>
            <person name="Zhang Y."/>
            <person name="Obille A."/>
            <person name="Becker A."/>
            <person name="Abrahante J.E."/>
            <person name="Garbe J."/>
            <person name="Badalamenti J.P."/>
            <person name="Herman A."/>
            <person name="Mangelson H."/>
            <person name="Liachko I."/>
            <person name="Sullivan S."/>
            <person name="Sone E.D."/>
            <person name="Koren S."/>
            <person name="Silverstein K.A.T."/>
            <person name="Beckman K.B."/>
            <person name="Gohl D.M."/>
        </authorList>
    </citation>
    <scope>NUCLEOTIDE SEQUENCE</scope>
    <source>
        <strain evidence="1">Duluth1</strain>
        <tissue evidence="1">Whole animal</tissue>
    </source>
</reference>
<keyword evidence="2" id="KW-1185">Reference proteome</keyword>
<protein>
    <submittedName>
        <fullName evidence="1">Uncharacterized protein</fullName>
    </submittedName>
</protein>
<sequence>MAEAFFESEAVNSLGDLYAQGDVLPSAATTHSTPTTSADTSDLEELRPITATFRWPISAPTDTGRRAGLLTPPIINRNPNLRSRFFFVRHMNLQPTRAPVIS</sequence>
<dbReference type="EMBL" id="JAIWYP010000012">
    <property type="protein sequence ID" value="KAH3726188.1"/>
    <property type="molecule type" value="Genomic_DNA"/>
</dbReference>
<organism evidence="1 2">
    <name type="scientific">Dreissena polymorpha</name>
    <name type="common">Zebra mussel</name>
    <name type="synonym">Mytilus polymorpha</name>
    <dbReference type="NCBI Taxonomy" id="45954"/>
    <lineage>
        <taxon>Eukaryota</taxon>
        <taxon>Metazoa</taxon>
        <taxon>Spiralia</taxon>
        <taxon>Lophotrochozoa</taxon>
        <taxon>Mollusca</taxon>
        <taxon>Bivalvia</taxon>
        <taxon>Autobranchia</taxon>
        <taxon>Heteroconchia</taxon>
        <taxon>Euheterodonta</taxon>
        <taxon>Imparidentia</taxon>
        <taxon>Neoheterodontei</taxon>
        <taxon>Myida</taxon>
        <taxon>Dreissenoidea</taxon>
        <taxon>Dreissenidae</taxon>
        <taxon>Dreissena</taxon>
    </lineage>
</organism>